<dbReference type="GO" id="GO:0098552">
    <property type="term" value="C:side of membrane"/>
    <property type="evidence" value="ECO:0007669"/>
    <property type="project" value="UniProtKB-KW"/>
</dbReference>
<evidence type="ECO:0000259" key="12">
    <source>
        <dbReference type="PROSITE" id="PS51551"/>
    </source>
</evidence>
<accession>A0AAJ7U8R1</accession>
<feature type="region of interest" description="Disordered" evidence="10">
    <location>
        <begin position="183"/>
        <end position="218"/>
    </location>
</feature>
<comment type="caution">
    <text evidence="8">Lacks conserved residue(s) required for the propagation of feature annotation.</text>
</comment>
<dbReference type="InterPro" id="IPR034252">
    <property type="entry name" value="Ephrin-A_Ecto"/>
</dbReference>
<dbReference type="InterPro" id="IPR001799">
    <property type="entry name" value="Ephrin_RBD"/>
</dbReference>
<dbReference type="PROSITE" id="PS51551">
    <property type="entry name" value="EPHRIN_RBD_2"/>
    <property type="match status" value="1"/>
</dbReference>
<name>A0AAJ7U8R1_PETMA</name>
<keyword evidence="3 11" id="KW-0732">Signal</keyword>
<evidence type="ECO:0000256" key="8">
    <source>
        <dbReference type="PROSITE-ProRule" id="PRU00884"/>
    </source>
</evidence>
<evidence type="ECO:0000256" key="10">
    <source>
        <dbReference type="SAM" id="MobiDB-lite"/>
    </source>
</evidence>
<proteinExistence type="inferred from homology"/>
<evidence type="ECO:0000313" key="13">
    <source>
        <dbReference type="Proteomes" id="UP001318040"/>
    </source>
</evidence>
<reference evidence="14" key="1">
    <citation type="submission" date="2025-08" db="UniProtKB">
        <authorList>
            <consortium name="RefSeq"/>
        </authorList>
    </citation>
    <scope>IDENTIFICATION</scope>
    <source>
        <tissue evidence="14">Sperm</tissue>
    </source>
</reference>
<evidence type="ECO:0000256" key="6">
    <source>
        <dbReference type="ARBA" id="ARBA00023180"/>
    </source>
</evidence>
<dbReference type="SUPFAM" id="SSF49503">
    <property type="entry name" value="Cupredoxins"/>
    <property type="match status" value="1"/>
</dbReference>
<dbReference type="Proteomes" id="UP001318040">
    <property type="component" value="Chromosome 57"/>
</dbReference>
<evidence type="ECO:0000256" key="11">
    <source>
        <dbReference type="SAM" id="SignalP"/>
    </source>
</evidence>
<dbReference type="AlphaFoldDB" id="A0AAJ7U8R1"/>
<comment type="subcellular location">
    <subcellularLocation>
        <location evidence="1">Membrane</location>
        <topology evidence="1">Lipid-anchor</topology>
        <topology evidence="1">GPI-anchor</topology>
    </subcellularLocation>
</comment>
<evidence type="ECO:0000256" key="7">
    <source>
        <dbReference type="ARBA" id="ARBA00023288"/>
    </source>
</evidence>
<dbReference type="InterPro" id="IPR008972">
    <property type="entry name" value="Cupredoxin"/>
</dbReference>
<dbReference type="GO" id="GO:0046875">
    <property type="term" value="F:ephrin receptor binding"/>
    <property type="evidence" value="ECO:0007669"/>
    <property type="project" value="InterPro"/>
</dbReference>
<organism evidence="13 14">
    <name type="scientific">Petromyzon marinus</name>
    <name type="common">Sea lamprey</name>
    <dbReference type="NCBI Taxonomy" id="7757"/>
    <lineage>
        <taxon>Eukaryota</taxon>
        <taxon>Metazoa</taxon>
        <taxon>Chordata</taxon>
        <taxon>Craniata</taxon>
        <taxon>Vertebrata</taxon>
        <taxon>Cyclostomata</taxon>
        <taxon>Hyperoartia</taxon>
        <taxon>Petromyzontiformes</taxon>
        <taxon>Petromyzontidae</taxon>
        <taxon>Petromyzon</taxon>
    </lineage>
</organism>
<keyword evidence="5" id="KW-1015">Disulfide bond</keyword>
<feature type="compositionally biased region" description="Polar residues" evidence="10">
    <location>
        <begin position="208"/>
        <end position="218"/>
    </location>
</feature>
<evidence type="ECO:0000256" key="9">
    <source>
        <dbReference type="RuleBase" id="RU004375"/>
    </source>
</evidence>
<keyword evidence="2" id="KW-0336">GPI-anchor</keyword>
<dbReference type="PRINTS" id="PR01347">
    <property type="entry name" value="EPHRIN"/>
</dbReference>
<dbReference type="GO" id="GO:0007411">
    <property type="term" value="P:axon guidance"/>
    <property type="evidence" value="ECO:0007669"/>
    <property type="project" value="TreeGrafter"/>
</dbReference>
<feature type="domain" description="Ephrin RBD" evidence="12">
    <location>
        <begin position="26"/>
        <end position="175"/>
    </location>
</feature>
<feature type="signal peptide" evidence="11">
    <location>
        <begin position="1"/>
        <end position="26"/>
    </location>
</feature>
<dbReference type="GO" id="GO:0048013">
    <property type="term" value="P:ephrin receptor signaling pathway"/>
    <property type="evidence" value="ECO:0007669"/>
    <property type="project" value="InterPro"/>
</dbReference>
<dbReference type="PANTHER" id="PTHR11304">
    <property type="entry name" value="EPHRIN"/>
    <property type="match status" value="1"/>
</dbReference>
<evidence type="ECO:0000256" key="3">
    <source>
        <dbReference type="ARBA" id="ARBA00022729"/>
    </source>
</evidence>
<dbReference type="PANTHER" id="PTHR11304:SF29">
    <property type="entry name" value="EPHRIN"/>
    <property type="match status" value="1"/>
</dbReference>
<dbReference type="CDD" id="cd10425">
    <property type="entry name" value="Ephrin-A_Ectodomain"/>
    <property type="match status" value="1"/>
</dbReference>
<evidence type="ECO:0000256" key="5">
    <source>
        <dbReference type="ARBA" id="ARBA00023157"/>
    </source>
</evidence>
<evidence type="ECO:0000256" key="4">
    <source>
        <dbReference type="ARBA" id="ARBA00023136"/>
    </source>
</evidence>
<keyword evidence="6" id="KW-0325">Glycoprotein</keyword>
<dbReference type="KEGG" id="pmrn:116955005"/>
<keyword evidence="13" id="KW-1185">Reference proteome</keyword>
<dbReference type="GO" id="GO:0005886">
    <property type="term" value="C:plasma membrane"/>
    <property type="evidence" value="ECO:0007669"/>
    <property type="project" value="TreeGrafter"/>
</dbReference>
<keyword evidence="7" id="KW-0449">Lipoprotein</keyword>
<feature type="chain" id="PRO_5042581511" evidence="11">
    <location>
        <begin position="27"/>
        <end position="241"/>
    </location>
</feature>
<dbReference type="Gene3D" id="2.60.40.420">
    <property type="entry name" value="Cupredoxins - blue copper proteins"/>
    <property type="match status" value="1"/>
</dbReference>
<comment type="similarity">
    <text evidence="8 9">Belongs to the ephrin family.</text>
</comment>
<sequence>MPCSPARALFTQWLLLLLRDAGRATGERYLVYWNTSNPSLQREDFFIEVQINDYLDVSCPHYTEPGPGPGGIPGGGGGRPPQWPAVVPETHLIYMVNFDGYSGCEPQGHGFKRWNCNRPLAPLAPLKYSEKFQLFTPFSLGFEFQPGQEYYYISTTAVSGRKRCLRLRVAVCCTITPSTKPLSLPGRSRVPHKHTDTSALEQADESRASTGQATPSLGSSRCRAPLVALLALLTATAAPHT</sequence>
<dbReference type="RefSeq" id="XP_032831820.1">
    <property type="nucleotide sequence ID" value="XM_032975929.1"/>
</dbReference>
<dbReference type="InterPro" id="IPR031328">
    <property type="entry name" value="Ephrin"/>
</dbReference>
<gene>
    <name evidence="14" type="primary">LOC116955005</name>
</gene>
<protein>
    <submittedName>
        <fullName evidence="14">Ephrin-A2-like</fullName>
    </submittedName>
</protein>
<evidence type="ECO:0000256" key="1">
    <source>
        <dbReference type="ARBA" id="ARBA00004589"/>
    </source>
</evidence>
<evidence type="ECO:0000256" key="2">
    <source>
        <dbReference type="ARBA" id="ARBA00022622"/>
    </source>
</evidence>
<dbReference type="Pfam" id="PF00812">
    <property type="entry name" value="Ephrin"/>
    <property type="match status" value="1"/>
</dbReference>
<keyword evidence="4 9" id="KW-0472">Membrane</keyword>
<evidence type="ECO:0000313" key="14">
    <source>
        <dbReference type="RefSeq" id="XP_032831820.1"/>
    </source>
</evidence>